<dbReference type="EMBL" id="JAILSO010000169">
    <property type="protein sequence ID" value="MDE1480608.1"/>
    <property type="molecule type" value="Genomic_DNA"/>
</dbReference>
<dbReference type="Proteomes" id="UP001222434">
    <property type="component" value="Unassembled WGS sequence"/>
</dbReference>
<evidence type="ECO:0000313" key="4">
    <source>
        <dbReference type="Proteomes" id="UP001222434"/>
    </source>
</evidence>
<proteinExistence type="predicted"/>
<reference evidence="3" key="1">
    <citation type="submission" date="2021-08" db="EMBL/GenBank/DDBJ databases">
        <authorList>
            <person name="Papudeshi B."/>
            <person name="Bashey-Visser F."/>
        </authorList>
    </citation>
    <scope>NUCLEOTIDE SEQUENCE</scope>
    <source>
        <strain evidence="3">MC_266_E_2016</strain>
    </source>
</reference>
<feature type="domain" description="Transposase IS110-like N-terminal" evidence="1">
    <location>
        <begin position="6"/>
        <end position="145"/>
    </location>
</feature>
<dbReference type="Pfam" id="PF02371">
    <property type="entry name" value="Transposase_20"/>
    <property type="match status" value="1"/>
</dbReference>
<feature type="domain" description="Transposase IS116/IS110/IS902 C-terminal" evidence="2">
    <location>
        <begin position="212"/>
        <end position="290"/>
    </location>
</feature>
<evidence type="ECO:0000259" key="1">
    <source>
        <dbReference type="Pfam" id="PF01548"/>
    </source>
</evidence>
<organism evidence="3 4">
    <name type="scientific">Xenorhabdus bovienii</name>
    <name type="common">Xenorhabdus nematophila subsp. bovienii</name>
    <dbReference type="NCBI Taxonomy" id="40576"/>
    <lineage>
        <taxon>Bacteria</taxon>
        <taxon>Pseudomonadati</taxon>
        <taxon>Pseudomonadota</taxon>
        <taxon>Gammaproteobacteria</taxon>
        <taxon>Enterobacterales</taxon>
        <taxon>Morganellaceae</taxon>
        <taxon>Xenorhabdus</taxon>
    </lineage>
</organism>
<sequence>MRNKILGIDLAKSVFQLCLLDGNHVVFNKKMTRNRLLDAVRQMEPGTLVAMEACSTAHYWGRMVRHLGFEVCLIPPQHVKAFVKNHKNDANDALAICEAANRSDMHFVPVKNLSQQDLCALHNVRQSLVQKRVATSNQIRGLAAEYGIVFPQRSAALRQSLYEALEDASNGLTVIARRILKQLYEDWLILLQRTEEIEETLKLLSSQTAQWQQLQSIPGIGPLIVSAFIAYVGDGKQFNNGRQLAAWLGLVPRQASSGGKTQLGKITKNGNRYLRCILIHGARAAMQRRTLRHDALGDWMQSLVNRRGFNKACVAYANKCARICWSIRVNNDVFQVSKAFA</sequence>
<dbReference type="Pfam" id="PF01548">
    <property type="entry name" value="DEDD_Tnp_IS110"/>
    <property type="match status" value="1"/>
</dbReference>
<dbReference type="GO" id="GO:0004803">
    <property type="term" value="F:transposase activity"/>
    <property type="evidence" value="ECO:0007669"/>
    <property type="project" value="InterPro"/>
</dbReference>
<dbReference type="GO" id="GO:0003677">
    <property type="term" value="F:DNA binding"/>
    <property type="evidence" value="ECO:0007669"/>
    <property type="project" value="InterPro"/>
</dbReference>
<evidence type="ECO:0000313" key="3">
    <source>
        <dbReference type="EMBL" id="MDE1480608.1"/>
    </source>
</evidence>
<dbReference type="InterPro" id="IPR002525">
    <property type="entry name" value="Transp_IS110-like_N"/>
</dbReference>
<name>A0AAJ1N1J5_XENBV</name>
<dbReference type="GO" id="GO:0006313">
    <property type="term" value="P:DNA transposition"/>
    <property type="evidence" value="ECO:0007669"/>
    <property type="project" value="InterPro"/>
</dbReference>
<comment type="caution">
    <text evidence="3">The sequence shown here is derived from an EMBL/GenBank/DDBJ whole genome shotgun (WGS) entry which is preliminary data.</text>
</comment>
<dbReference type="PANTHER" id="PTHR33055:SF3">
    <property type="entry name" value="PUTATIVE TRANSPOSASE FOR IS117-RELATED"/>
    <property type="match status" value="1"/>
</dbReference>
<dbReference type="InterPro" id="IPR047650">
    <property type="entry name" value="Transpos_IS110"/>
</dbReference>
<dbReference type="NCBIfam" id="NF033542">
    <property type="entry name" value="transpos_IS110"/>
    <property type="match status" value="1"/>
</dbReference>
<protein>
    <submittedName>
        <fullName evidence="3">IS110 family transposase</fullName>
    </submittedName>
</protein>
<evidence type="ECO:0000259" key="2">
    <source>
        <dbReference type="Pfam" id="PF02371"/>
    </source>
</evidence>
<dbReference type="AlphaFoldDB" id="A0AAJ1N1J5"/>
<dbReference type="InterPro" id="IPR003346">
    <property type="entry name" value="Transposase_20"/>
</dbReference>
<dbReference type="RefSeq" id="WP_274713966.1">
    <property type="nucleotide sequence ID" value="NZ_JAILSO010000169.1"/>
</dbReference>
<gene>
    <name evidence="3" type="ORF">KKJ01_21050</name>
</gene>
<dbReference type="PANTHER" id="PTHR33055">
    <property type="entry name" value="TRANSPOSASE FOR INSERTION SEQUENCE ELEMENT IS1111A"/>
    <property type="match status" value="1"/>
</dbReference>
<reference evidence="3" key="2">
    <citation type="journal article" date="2022" name="J. Evol. Biol.">
        <title>Pre- and post-association barriers to host switching in sympatric mutualists.</title>
        <authorList>
            <person name="Dinges Z.M."/>
            <person name="Phillips R.K."/>
            <person name="Lively C.M."/>
            <person name="Bashey F."/>
        </authorList>
    </citation>
    <scope>NUCLEOTIDE SEQUENCE</scope>
    <source>
        <strain evidence="3">MC_266_E_2016</strain>
    </source>
</reference>
<accession>A0AAJ1N1J5</accession>